<dbReference type="PANTHER" id="PTHR48221:SF2">
    <property type="entry name" value="ACYL-COA SYNTHETASE FAMILY PROTEIN"/>
    <property type="match status" value="1"/>
</dbReference>
<sequence>MLHEAIRRPLLCLRKELHHRMEWRVIIICLVCSPSMFMEMRSLFHFWFCATGLGSVLELHSAVVSSALDILLRPVSWGISVELGQRLPFSHAYFPSQQCDLLAILTGPLSCESFLGLVSYINALVHLDKTKTSHSLLENLQLQPPRGLVKYNSAWSMIINFPVWFNFATALLFHREGSQDHFSEILSKEIISESISDLSLAQRAAFYLSWVLCPSNDDQRQMLANNILELSHSWTRNNKKRPSYYTSIVNHRRKLQIPTAGDSEKFNVPTNPVSSLIKDFDDRCVKFCSVTAIPQGQAEEPSDFCPSCHNMLHLRIPLGVLLVSSSCLNEQSCDMLLRYTSTGQVLESNEVQIKTKNHANNDGFSTSCRGVSEQWALSGAYLIFGWLDIVEDMSLVIFDCEDTCHRFVSQLRTKTGPYLLKCVKLLLEVLYEPDQDRDSVTDLHNRLLNWKKNGHCCEAFEDIILQMNKKFNLPL</sequence>
<reference evidence="1" key="2">
    <citation type="journal article" date="2015" name="Data Brief">
        <title>Shoot transcriptome of the giant reed, Arundo donax.</title>
        <authorList>
            <person name="Barrero R.A."/>
            <person name="Guerrero F.D."/>
            <person name="Moolhuijzen P."/>
            <person name="Goolsby J.A."/>
            <person name="Tidwell J."/>
            <person name="Bellgard S.E."/>
            <person name="Bellgard M.I."/>
        </authorList>
    </citation>
    <scope>NUCLEOTIDE SEQUENCE</scope>
    <source>
        <tissue evidence="1">Shoot tissue taken approximately 20 cm above the soil surface</tissue>
    </source>
</reference>
<evidence type="ECO:0000313" key="1">
    <source>
        <dbReference type="EMBL" id="JAD88195.1"/>
    </source>
</evidence>
<dbReference type="AlphaFoldDB" id="A0A0A9DRB8"/>
<dbReference type="EMBL" id="GBRH01209700">
    <property type="protein sequence ID" value="JAD88195.1"/>
    <property type="molecule type" value="Transcribed_RNA"/>
</dbReference>
<name>A0A0A9DRB8_ARUDO</name>
<proteinExistence type="predicted"/>
<reference evidence="1" key="1">
    <citation type="submission" date="2014-09" db="EMBL/GenBank/DDBJ databases">
        <authorList>
            <person name="Magalhaes I.L.F."/>
            <person name="Oliveira U."/>
            <person name="Santos F.R."/>
            <person name="Vidigal T.H.D.A."/>
            <person name="Brescovit A.D."/>
            <person name="Santos A.J."/>
        </authorList>
    </citation>
    <scope>NUCLEOTIDE SEQUENCE</scope>
    <source>
        <tissue evidence="1">Shoot tissue taken approximately 20 cm above the soil surface</tissue>
    </source>
</reference>
<accession>A0A0A9DRB8</accession>
<organism evidence="1">
    <name type="scientific">Arundo donax</name>
    <name type="common">Giant reed</name>
    <name type="synonym">Donax arundinaceus</name>
    <dbReference type="NCBI Taxonomy" id="35708"/>
    <lineage>
        <taxon>Eukaryota</taxon>
        <taxon>Viridiplantae</taxon>
        <taxon>Streptophyta</taxon>
        <taxon>Embryophyta</taxon>
        <taxon>Tracheophyta</taxon>
        <taxon>Spermatophyta</taxon>
        <taxon>Magnoliopsida</taxon>
        <taxon>Liliopsida</taxon>
        <taxon>Poales</taxon>
        <taxon>Poaceae</taxon>
        <taxon>PACMAD clade</taxon>
        <taxon>Arundinoideae</taxon>
        <taxon>Arundineae</taxon>
        <taxon>Arundo</taxon>
    </lineage>
</organism>
<dbReference type="PANTHER" id="PTHR48221">
    <property type="entry name" value="ACYL-COA SYNTHETASE FAMILY PROTEIN"/>
    <property type="match status" value="1"/>
</dbReference>
<protein>
    <submittedName>
        <fullName evidence="1">Uncharacterized protein</fullName>
    </submittedName>
</protein>